<dbReference type="CDD" id="cd09318">
    <property type="entry name" value="TDT_SSU1"/>
    <property type="match status" value="1"/>
</dbReference>
<protein>
    <submittedName>
        <fullName evidence="9">C4-dicarboxylate transporter/malic acid transport protein</fullName>
    </submittedName>
</protein>
<dbReference type="GO" id="GO:0005886">
    <property type="term" value="C:plasma membrane"/>
    <property type="evidence" value="ECO:0007669"/>
    <property type="project" value="UniProtKB-SubCell"/>
</dbReference>
<sequence>MHKIVAFNKPVAPALDAPMQGYVIRNFTPNWFATTMGTGILSVAFAQFPGHPWLFAMGQALWLFNILLFATCTTVYTARWLLYFHEASRVFSHSVVSMFFGCIPMGLATIINGFLIYGIPHIGDTAVAIATTLWWIDVTVSLACGLAIPFMMFTRQSHSIDQMTAVWLLPIVASEVAAVSGGLLLPHIADAQTQLTVLMTSLVLWACSVPLAMSVLVILFLRMAVHKLPHVNMAASSWLALGPIGTGALGLLVMSQTGPAVLSANGLASVAPAFGGASFLGAILLWGYGIWWLATAVLITLRYLREGLPFNIGWWGYTFPLGVFAVATLRLSTMVPMSSIAIFGAVLVIALVCIWLLVVAKTIKGTLDRSLFVSPCLKADR</sequence>
<keyword evidence="7 8" id="KW-0472">Membrane</keyword>
<evidence type="ECO:0000256" key="5">
    <source>
        <dbReference type="ARBA" id="ARBA00022692"/>
    </source>
</evidence>
<organism evidence="9 10">
    <name type="scientific">Agrobacterium rosae</name>
    <dbReference type="NCBI Taxonomy" id="1972867"/>
    <lineage>
        <taxon>Bacteria</taxon>
        <taxon>Pseudomonadati</taxon>
        <taxon>Pseudomonadota</taxon>
        <taxon>Alphaproteobacteria</taxon>
        <taxon>Hyphomicrobiales</taxon>
        <taxon>Rhizobiaceae</taxon>
        <taxon>Rhizobium/Agrobacterium group</taxon>
        <taxon>Agrobacterium</taxon>
    </lineage>
</organism>
<proteinExistence type="inferred from homology"/>
<dbReference type="InterPro" id="IPR004695">
    <property type="entry name" value="SLAC1/Mae1/Ssu1/TehA"/>
</dbReference>
<feature type="transmembrane region" description="Helical" evidence="8">
    <location>
        <begin position="312"/>
        <end position="331"/>
    </location>
</feature>
<dbReference type="GO" id="GO:0000319">
    <property type="term" value="F:sulfite transmembrane transporter activity"/>
    <property type="evidence" value="ECO:0007669"/>
    <property type="project" value="TreeGrafter"/>
</dbReference>
<dbReference type="Pfam" id="PF03595">
    <property type="entry name" value="SLAC1"/>
    <property type="match status" value="1"/>
</dbReference>
<evidence type="ECO:0000256" key="2">
    <source>
        <dbReference type="ARBA" id="ARBA00008566"/>
    </source>
</evidence>
<feature type="transmembrane region" description="Helical" evidence="8">
    <location>
        <begin position="274"/>
        <end position="300"/>
    </location>
</feature>
<dbReference type="Proteomes" id="UP000187891">
    <property type="component" value="Unassembled WGS sequence"/>
</dbReference>
<keyword evidence="3" id="KW-0813">Transport</keyword>
<feature type="transmembrane region" description="Helical" evidence="8">
    <location>
        <begin position="60"/>
        <end position="82"/>
    </location>
</feature>
<evidence type="ECO:0000256" key="7">
    <source>
        <dbReference type="ARBA" id="ARBA00023136"/>
    </source>
</evidence>
<keyword evidence="5 8" id="KW-0812">Transmembrane</keyword>
<evidence type="ECO:0000256" key="8">
    <source>
        <dbReference type="SAM" id="Phobius"/>
    </source>
</evidence>
<evidence type="ECO:0000256" key="4">
    <source>
        <dbReference type="ARBA" id="ARBA00022475"/>
    </source>
</evidence>
<dbReference type="PANTHER" id="PTHR31686">
    <property type="match status" value="1"/>
</dbReference>
<accession>A0A1R3U421</accession>
<evidence type="ECO:0000256" key="6">
    <source>
        <dbReference type="ARBA" id="ARBA00022989"/>
    </source>
</evidence>
<feature type="transmembrane region" description="Helical" evidence="8">
    <location>
        <begin position="29"/>
        <end position="48"/>
    </location>
</feature>
<dbReference type="InterPro" id="IPR038665">
    <property type="entry name" value="Voltage-dep_anion_channel_sf"/>
</dbReference>
<dbReference type="InterPro" id="IPR051629">
    <property type="entry name" value="Sulfite_efflux_TDT"/>
</dbReference>
<evidence type="ECO:0000256" key="3">
    <source>
        <dbReference type="ARBA" id="ARBA00022448"/>
    </source>
</evidence>
<comment type="similarity">
    <text evidence="2">Belongs to the tellurite-resistance/dicarboxylate transporter (TDT) family.</text>
</comment>
<evidence type="ECO:0000313" key="9">
    <source>
        <dbReference type="EMBL" id="SCX35422.1"/>
    </source>
</evidence>
<name>A0A1R3U421_9HYPH</name>
<feature type="transmembrane region" description="Helical" evidence="8">
    <location>
        <begin position="337"/>
        <end position="360"/>
    </location>
</feature>
<feature type="transmembrane region" description="Helical" evidence="8">
    <location>
        <begin position="233"/>
        <end position="254"/>
    </location>
</feature>
<keyword evidence="4" id="KW-1003">Cell membrane</keyword>
<dbReference type="STRING" id="1907666.DSM25559_4971"/>
<keyword evidence="6 8" id="KW-1133">Transmembrane helix</keyword>
<dbReference type="Gene3D" id="1.50.10.150">
    <property type="entry name" value="Voltage-dependent anion channel"/>
    <property type="match status" value="1"/>
</dbReference>
<feature type="transmembrane region" description="Helical" evidence="8">
    <location>
        <begin position="132"/>
        <end position="153"/>
    </location>
</feature>
<dbReference type="EMBL" id="FMUE01000021">
    <property type="protein sequence ID" value="SCX35422.1"/>
    <property type="molecule type" value="Genomic_DNA"/>
</dbReference>
<feature type="transmembrane region" description="Helical" evidence="8">
    <location>
        <begin position="197"/>
        <end position="221"/>
    </location>
</feature>
<evidence type="ECO:0000256" key="1">
    <source>
        <dbReference type="ARBA" id="ARBA00004651"/>
    </source>
</evidence>
<comment type="subcellular location">
    <subcellularLocation>
        <location evidence="1">Cell membrane</location>
        <topology evidence="1">Multi-pass membrane protein</topology>
    </subcellularLocation>
</comment>
<dbReference type="PANTHER" id="PTHR31686:SF1">
    <property type="entry name" value="SULFITE EFFLUX PUMP SSU1"/>
    <property type="match status" value="1"/>
</dbReference>
<dbReference type="RefSeq" id="WP_083731585.1">
    <property type="nucleotide sequence ID" value="NZ_FMUE01000021.1"/>
</dbReference>
<evidence type="ECO:0000313" key="10">
    <source>
        <dbReference type="Proteomes" id="UP000187891"/>
    </source>
</evidence>
<dbReference type="AlphaFoldDB" id="A0A1R3U421"/>
<gene>
    <name evidence="9" type="ORF">DSM25559_4971</name>
</gene>
<feature type="transmembrane region" description="Helical" evidence="8">
    <location>
        <begin position="165"/>
        <end position="185"/>
    </location>
</feature>
<feature type="transmembrane region" description="Helical" evidence="8">
    <location>
        <begin position="94"/>
        <end position="120"/>
    </location>
</feature>
<reference evidence="10" key="1">
    <citation type="submission" date="2016-10" db="EMBL/GenBank/DDBJ databases">
        <authorList>
            <person name="Wibberg D."/>
        </authorList>
    </citation>
    <scope>NUCLEOTIDE SEQUENCE [LARGE SCALE GENOMIC DNA]</scope>
</reference>